<dbReference type="RefSeq" id="WP_268114525.1">
    <property type="nucleotide sequence ID" value="NZ_CP113524.1"/>
</dbReference>
<protein>
    <submittedName>
        <fullName evidence="1">DUF4238 domain-containing protein</fullName>
    </submittedName>
</protein>
<dbReference type="InterPro" id="IPR025332">
    <property type="entry name" value="DUF4238"/>
</dbReference>
<organism evidence="1 2">
    <name type="scientific">Lacrimispora xylanolytica</name>
    <dbReference type="NCBI Taxonomy" id="29375"/>
    <lineage>
        <taxon>Bacteria</taxon>
        <taxon>Bacillati</taxon>
        <taxon>Bacillota</taxon>
        <taxon>Clostridia</taxon>
        <taxon>Lachnospirales</taxon>
        <taxon>Lachnospiraceae</taxon>
        <taxon>Lacrimispora</taxon>
    </lineage>
</organism>
<name>A0ABY7AAV3_9FIRM</name>
<accession>A0ABY7AAV3</accession>
<evidence type="ECO:0000313" key="2">
    <source>
        <dbReference type="Proteomes" id="UP001163115"/>
    </source>
</evidence>
<sequence length="284" mass="33155">MSKPRGNHTVPKTYLKYFTDFNFKIGVYDKYTNKNFITSTQNVSKKRDFYHDTLLENIIYWEIFYNRTVENLISPTFDKLDMLSKTTDNFNKVLDSDLRVKLSYIINAQLARSYKSWDTWLKIASDICNQNLPSHIISTQANLIKLGKTKAEANNIINKSYLLKTLNSNEFVLSNMETLLKMTWIVFRISDTSKTFCTSDNPVAFYHIDSKSSNLIDYGPLYNGCIIKFPINFKLCLILIPSDHLDTKEFIDYKDCIINASSDLIDLCNQAQNEQCYRQVYYRP</sequence>
<proteinExistence type="predicted"/>
<reference evidence="1" key="1">
    <citation type="submission" date="2022-11" db="EMBL/GenBank/DDBJ databases">
        <title>Lacrimispora xylanolytica sy1, complete genome.</title>
        <authorList>
            <person name="Choi S."/>
        </authorList>
    </citation>
    <scope>NUCLEOTIDE SEQUENCE</scope>
    <source>
        <strain evidence="1">Sy1</strain>
    </source>
</reference>
<keyword evidence="2" id="KW-1185">Reference proteome</keyword>
<gene>
    <name evidence="1" type="ORF">OW255_15065</name>
</gene>
<dbReference type="Pfam" id="PF14022">
    <property type="entry name" value="DUF4238"/>
    <property type="match status" value="1"/>
</dbReference>
<evidence type="ECO:0000313" key="1">
    <source>
        <dbReference type="EMBL" id="WAJ22878.1"/>
    </source>
</evidence>
<dbReference type="EMBL" id="CP113524">
    <property type="protein sequence ID" value="WAJ22878.1"/>
    <property type="molecule type" value="Genomic_DNA"/>
</dbReference>
<dbReference type="Proteomes" id="UP001163115">
    <property type="component" value="Chromosome"/>
</dbReference>